<dbReference type="AlphaFoldDB" id="A0A3E0E1Q4"/>
<evidence type="ECO:0008006" key="4">
    <source>
        <dbReference type="Google" id="ProtNLM"/>
    </source>
</evidence>
<keyword evidence="3" id="KW-1185">Reference proteome</keyword>
<protein>
    <recommendedName>
        <fullName evidence="4">DoxX-like protein</fullName>
    </recommendedName>
</protein>
<feature type="transmembrane region" description="Helical" evidence="1">
    <location>
        <begin position="85"/>
        <end position="105"/>
    </location>
</feature>
<keyword evidence="1" id="KW-0812">Transmembrane</keyword>
<keyword evidence="1" id="KW-0472">Membrane</keyword>
<keyword evidence="1" id="KW-1133">Transmembrane helix</keyword>
<evidence type="ECO:0000313" key="2">
    <source>
        <dbReference type="EMBL" id="REG92227.1"/>
    </source>
</evidence>
<evidence type="ECO:0000256" key="1">
    <source>
        <dbReference type="SAM" id="Phobius"/>
    </source>
</evidence>
<gene>
    <name evidence="2" type="ORF">C8P67_11571</name>
</gene>
<accession>A0A3E0E1Q4</accession>
<organism evidence="2 3">
    <name type="scientific">Flavobacterium aquicola</name>
    <dbReference type="NCBI Taxonomy" id="1682742"/>
    <lineage>
        <taxon>Bacteria</taxon>
        <taxon>Pseudomonadati</taxon>
        <taxon>Bacteroidota</taxon>
        <taxon>Flavobacteriia</taxon>
        <taxon>Flavobacteriales</taxon>
        <taxon>Flavobacteriaceae</taxon>
        <taxon>Flavobacterium</taxon>
    </lineage>
</organism>
<evidence type="ECO:0000313" key="3">
    <source>
        <dbReference type="Proteomes" id="UP000257136"/>
    </source>
</evidence>
<dbReference type="Proteomes" id="UP000257136">
    <property type="component" value="Unassembled WGS sequence"/>
</dbReference>
<comment type="caution">
    <text evidence="2">The sequence shown here is derived from an EMBL/GenBank/DDBJ whole genome shotgun (WGS) entry which is preliminary data.</text>
</comment>
<feature type="transmembrane region" description="Helical" evidence="1">
    <location>
        <begin position="111"/>
        <end position="129"/>
    </location>
</feature>
<proteinExistence type="predicted"/>
<reference evidence="2 3" key="1">
    <citation type="submission" date="2018-08" db="EMBL/GenBank/DDBJ databases">
        <title>Genomic Encyclopedia of Archaeal and Bacterial Type Strains, Phase II (KMG-II): from individual species to whole genera.</title>
        <authorList>
            <person name="Goeker M."/>
        </authorList>
    </citation>
    <scope>NUCLEOTIDE SEQUENCE [LARGE SCALE GENOMIC DNA]</scope>
    <source>
        <strain evidence="2 3">DSM 100880</strain>
    </source>
</reference>
<dbReference type="RefSeq" id="WP_115814844.1">
    <property type="nucleotide sequence ID" value="NZ_QUNI01000015.1"/>
</dbReference>
<feature type="transmembrane region" description="Helical" evidence="1">
    <location>
        <begin position="9"/>
        <end position="30"/>
    </location>
</feature>
<sequence>MKQEKIFEWFLRISLSAGFLSAVADRFGLWNKEVSAWGNWEAFAKYTNTLLPFLTYNLASIIGGIATFLEIVFAIALLTTFKSQLIAKCSGFLLLGFALSMTIAINCKAPLDYSVFTASAGAFVLSVLVKNNSVKSIA</sequence>
<name>A0A3E0E1Q4_9FLAO</name>
<dbReference type="OrthoDB" id="676158at2"/>
<feature type="transmembrane region" description="Helical" evidence="1">
    <location>
        <begin position="50"/>
        <end position="78"/>
    </location>
</feature>
<dbReference type="EMBL" id="QUNI01000015">
    <property type="protein sequence ID" value="REG92227.1"/>
    <property type="molecule type" value="Genomic_DNA"/>
</dbReference>